<dbReference type="PANTHER" id="PTHR22745">
    <property type="entry name" value="PROTHYMOSIN ALPHA"/>
    <property type="match status" value="1"/>
</dbReference>
<dbReference type="EMBL" id="VEVO01000005">
    <property type="protein sequence ID" value="KAF0042669.1"/>
    <property type="molecule type" value="Genomic_DNA"/>
</dbReference>
<evidence type="ECO:0000256" key="1">
    <source>
        <dbReference type="ARBA" id="ARBA00004123"/>
    </source>
</evidence>
<dbReference type="GO" id="GO:0043066">
    <property type="term" value="P:negative regulation of apoptotic process"/>
    <property type="evidence" value="ECO:0007669"/>
    <property type="project" value="TreeGrafter"/>
</dbReference>
<sequence length="114" mass="12338">MLYSDWTSSCLGTSNMADSKVESSAEVSVKELKEKKQTEEAENGEDAAANGKTGEENGEQENEVEEDVGEEDEDEDGEGLGMTNCQTNDRAEGLNVSFDENISSAHILVDITKL</sequence>
<feature type="compositionally biased region" description="Basic and acidic residues" evidence="4">
    <location>
        <begin position="19"/>
        <end position="39"/>
    </location>
</feature>
<dbReference type="GO" id="GO:0042393">
    <property type="term" value="F:histone binding"/>
    <property type="evidence" value="ECO:0007669"/>
    <property type="project" value="TreeGrafter"/>
</dbReference>
<comment type="subcellular location">
    <subcellularLocation>
        <location evidence="1">Nucleus</location>
    </subcellularLocation>
</comment>
<comment type="caution">
    <text evidence="5">The sequence shown here is derived from an EMBL/GenBank/DDBJ whole genome shotgun (WGS) entry which is preliminary data.</text>
</comment>
<gene>
    <name evidence="5" type="ORF">F2P81_006201</name>
</gene>
<feature type="region of interest" description="Disordered" evidence="4">
    <location>
        <begin position="1"/>
        <end position="87"/>
    </location>
</feature>
<feature type="compositionally biased region" description="Acidic residues" evidence="4">
    <location>
        <begin position="56"/>
        <end position="78"/>
    </location>
</feature>
<dbReference type="GO" id="GO:0045944">
    <property type="term" value="P:positive regulation of transcription by RNA polymerase II"/>
    <property type="evidence" value="ECO:0007669"/>
    <property type="project" value="TreeGrafter"/>
</dbReference>
<protein>
    <submittedName>
        <fullName evidence="5">Uncharacterized protein</fullName>
    </submittedName>
</protein>
<keyword evidence="3" id="KW-0539">Nucleus</keyword>
<comment type="similarity">
    <text evidence="2">Belongs to the pro/parathymosin family.</text>
</comment>
<evidence type="ECO:0000313" key="5">
    <source>
        <dbReference type="EMBL" id="KAF0042669.1"/>
    </source>
</evidence>
<evidence type="ECO:0000313" key="6">
    <source>
        <dbReference type="Proteomes" id="UP000438429"/>
    </source>
</evidence>
<organism evidence="5 6">
    <name type="scientific">Scophthalmus maximus</name>
    <name type="common">Turbot</name>
    <name type="synonym">Psetta maxima</name>
    <dbReference type="NCBI Taxonomy" id="52904"/>
    <lineage>
        <taxon>Eukaryota</taxon>
        <taxon>Metazoa</taxon>
        <taxon>Chordata</taxon>
        <taxon>Craniata</taxon>
        <taxon>Vertebrata</taxon>
        <taxon>Euteleostomi</taxon>
        <taxon>Actinopterygii</taxon>
        <taxon>Neopterygii</taxon>
        <taxon>Teleostei</taxon>
        <taxon>Neoteleostei</taxon>
        <taxon>Acanthomorphata</taxon>
        <taxon>Carangaria</taxon>
        <taxon>Pleuronectiformes</taxon>
        <taxon>Pleuronectoidei</taxon>
        <taxon>Scophthalmidae</taxon>
        <taxon>Scophthalmus</taxon>
    </lineage>
</organism>
<evidence type="ECO:0000256" key="3">
    <source>
        <dbReference type="ARBA" id="ARBA00023242"/>
    </source>
</evidence>
<dbReference type="InterPro" id="IPR004931">
    <property type="entry name" value="Pro/parathymosin"/>
</dbReference>
<dbReference type="Pfam" id="PF03247">
    <property type="entry name" value="Prothymosin"/>
    <property type="match status" value="1"/>
</dbReference>
<dbReference type="AlphaFoldDB" id="A0A6A4TCQ9"/>
<name>A0A6A4TCQ9_SCOMX</name>
<feature type="compositionally biased region" description="Polar residues" evidence="4">
    <location>
        <begin position="1"/>
        <end position="17"/>
    </location>
</feature>
<dbReference type="GO" id="GO:0005634">
    <property type="term" value="C:nucleus"/>
    <property type="evidence" value="ECO:0007669"/>
    <property type="project" value="UniProtKB-SubCell"/>
</dbReference>
<evidence type="ECO:0000256" key="2">
    <source>
        <dbReference type="ARBA" id="ARBA00008032"/>
    </source>
</evidence>
<dbReference type="PANTHER" id="PTHR22745:SF0">
    <property type="entry name" value="PROTHYMOSIN ALPHA"/>
    <property type="match status" value="1"/>
</dbReference>
<evidence type="ECO:0000256" key="4">
    <source>
        <dbReference type="SAM" id="MobiDB-lite"/>
    </source>
</evidence>
<proteinExistence type="inferred from homology"/>
<dbReference type="Proteomes" id="UP000438429">
    <property type="component" value="Unassembled WGS sequence"/>
</dbReference>
<reference evidence="5 6" key="1">
    <citation type="submission" date="2019-06" db="EMBL/GenBank/DDBJ databases">
        <title>Draft genomes of female and male turbot (Scophthalmus maximus).</title>
        <authorList>
            <person name="Xu H."/>
            <person name="Xu X.-W."/>
            <person name="Shao C."/>
            <person name="Chen S."/>
        </authorList>
    </citation>
    <scope>NUCLEOTIDE SEQUENCE [LARGE SCALE GENOMIC DNA]</scope>
    <source>
        <strain evidence="5">Ysfricsl-2016a</strain>
        <tissue evidence="5">Blood</tissue>
    </source>
</reference>
<accession>A0A6A4TCQ9</accession>